<feature type="domain" description="Glycosyltransferase subfamily 4-like N-terminal" evidence="2">
    <location>
        <begin position="70"/>
        <end position="199"/>
    </location>
</feature>
<gene>
    <name evidence="3" type="ORF">A2192_01395</name>
</gene>
<evidence type="ECO:0000313" key="3">
    <source>
        <dbReference type="EMBL" id="OGJ05882.1"/>
    </source>
</evidence>
<protein>
    <recommendedName>
        <fullName evidence="5">Glycosyltransferase subfamily 4-like N-terminal domain-containing protein</fullName>
    </recommendedName>
</protein>
<dbReference type="CDD" id="cd03801">
    <property type="entry name" value="GT4_PimA-like"/>
    <property type="match status" value="1"/>
</dbReference>
<evidence type="ECO:0000259" key="1">
    <source>
        <dbReference type="Pfam" id="PF00534"/>
    </source>
</evidence>
<dbReference type="PANTHER" id="PTHR45947">
    <property type="entry name" value="SULFOQUINOVOSYL TRANSFERASE SQD2"/>
    <property type="match status" value="1"/>
</dbReference>
<dbReference type="Proteomes" id="UP000179274">
    <property type="component" value="Unassembled WGS sequence"/>
</dbReference>
<dbReference type="SUPFAM" id="SSF53756">
    <property type="entry name" value="UDP-Glycosyltransferase/glycogen phosphorylase"/>
    <property type="match status" value="1"/>
</dbReference>
<evidence type="ECO:0000259" key="2">
    <source>
        <dbReference type="Pfam" id="PF13439"/>
    </source>
</evidence>
<comment type="caution">
    <text evidence="3">The sequence shown here is derived from an EMBL/GenBank/DDBJ whole genome shotgun (WGS) entry which is preliminary data.</text>
</comment>
<dbReference type="InterPro" id="IPR001296">
    <property type="entry name" value="Glyco_trans_1"/>
</dbReference>
<evidence type="ECO:0000313" key="4">
    <source>
        <dbReference type="Proteomes" id="UP000179274"/>
    </source>
</evidence>
<proteinExistence type="predicted"/>
<dbReference type="Gene3D" id="3.40.50.2000">
    <property type="entry name" value="Glycogen Phosphorylase B"/>
    <property type="match status" value="2"/>
</dbReference>
<reference evidence="3 4" key="1">
    <citation type="journal article" date="2016" name="Nat. Commun.">
        <title>Thousands of microbial genomes shed light on interconnected biogeochemical processes in an aquifer system.</title>
        <authorList>
            <person name="Anantharaman K."/>
            <person name="Brown C.T."/>
            <person name="Hug L.A."/>
            <person name="Sharon I."/>
            <person name="Castelle C.J."/>
            <person name="Probst A.J."/>
            <person name="Thomas B.C."/>
            <person name="Singh A."/>
            <person name="Wilkins M.J."/>
            <person name="Karaoz U."/>
            <person name="Brodie E.L."/>
            <person name="Williams K.H."/>
            <person name="Hubbard S.S."/>
            <person name="Banfield J.F."/>
        </authorList>
    </citation>
    <scope>NUCLEOTIDE SEQUENCE [LARGE SCALE GENOMIC DNA]</scope>
</reference>
<feature type="domain" description="Glycosyl transferase family 1" evidence="1">
    <location>
        <begin position="213"/>
        <end position="353"/>
    </location>
</feature>
<dbReference type="AlphaFoldDB" id="A0A1F6YHL8"/>
<evidence type="ECO:0008006" key="5">
    <source>
        <dbReference type="Google" id="ProtNLM"/>
    </source>
</evidence>
<dbReference type="EMBL" id="MFVW01000029">
    <property type="protein sequence ID" value="OGJ05882.1"/>
    <property type="molecule type" value="Genomic_DNA"/>
</dbReference>
<name>A0A1F6YHL8_9BACT</name>
<dbReference type="GO" id="GO:0016757">
    <property type="term" value="F:glycosyltransferase activity"/>
    <property type="evidence" value="ECO:0007669"/>
    <property type="project" value="InterPro"/>
</dbReference>
<dbReference type="PANTHER" id="PTHR45947:SF3">
    <property type="entry name" value="SULFOQUINOVOSYL TRANSFERASE SQD2"/>
    <property type="match status" value="1"/>
</dbReference>
<dbReference type="InterPro" id="IPR050194">
    <property type="entry name" value="Glycosyltransferase_grp1"/>
</dbReference>
<dbReference type="InterPro" id="IPR028098">
    <property type="entry name" value="Glyco_trans_4-like_N"/>
</dbReference>
<dbReference type="Pfam" id="PF13439">
    <property type="entry name" value="Glyco_transf_4"/>
    <property type="match status" value="1"/>
</dbReference>
<organism evidence="3 4">
    <name type="scientific">Candidatus Nomurabacteria bacterium RIFOXYA1_FULL_35_17</name>
    <dbReference type="NCBI Taxonomy" id="1801798"/>
    <lineage>
        <taxon>Bacteria</taxon>
        <taxon>Candidatus Nomuraibacteriota</taxon>
    </lineage>
</organism>
<accession>A0A1F6YHL8</accession>
<dbReference type="Pfam" id="PF00534">
    <property type="entry name" value="Glycos_transf_1"/>
    <property type="match status" value="1"/>
</dbReference>
<sequence length="383" mass="43700">MKILTNIRFAQTAGISQVLISFIKFIEKSKKNNLSIVGVNIIGKRKNESYRRAKKGNVKIISAGFKRIPNIAKVVKRVKTLDEVANRYCKVISAYRKAIKEENPDVVLVNGTYYMPWCLFLAARLEKAPVVLHYHGVLAKETEGWKKKQKKMFKKMEQSFDKKGVFYIFPSKITKKVVEEEVFGHKIRKYAVLPNPVPLHFFNKKANPPAGGGNKNIGIVSRWTRIKNVKFIGEFAEYNKKNGKKFNINLITDVPFNTRHMKKLSKKVKLHKPRNNKKLADFYNKMDVIISPSHFETYGNVAKEAVASGTPALVNTAMGVGETFKKLGLNNFVTNFDSIEKVYAKIESVIGKNIEKTVRDKIKELYSPRKIFNDLVDILELAV</sequence>